<evidence type="ECO:0000256" key="8">
    <source>
        <dbReference type="ARBA" id="ARBA00047899"/>
    </source>
</evidence>
<dbReference type="HOGENOM" id="CLU_000288_31_4_1"/>
<evidence type="ECO:0000256" key="3">
    <source>
        <dbReference type="ARBA" id="ARBA00012513"/>
    </source>
</evidence>
<protein>
    <recommendedName>
        <fullName evidence="5">EKC/KEOPS complex subunit BUD32</fullName>
        <ecNumber evidence="3">2.7.11.1</ecNumber>
    </recommendedName>
    <alternativeName>
        <fullName evidence="6 7">Atypical Serine/threonine protein kinase BUD32</fullName>
    </alternativeName>
    <alternativeName>
        <fullName evidence="4">EKC/KEOPS complex subunit bud32</fullName>
    </alternativeName>
</protein>
<evidence type="ECO:0000256" key="9">
    <source>
        <dbReference type="ARBA" id="ARBA00048679"/>
    </source>
</evidence>
<dbReference type="CDD" id="cd00180">
    <property type="entry name" value="PKc"/>
    <property type="match status" value="1"/>
</dbReference>
<dbReference type="GO" id="GO:0044773">
    <property type="term" value="P:mitotic DNA damage checkpoint signaling"/>
    <property type="evidence" value="ECO:0007669"/>
    <property type="project" value="TreeGrafter"/>
</dbReference>
<dbReference type="Pfam" id="PF00069">
    <property type="entry name" value="Pkinase"/>
    <property type="match status" value="1"/>
</dbReference>
<evidence type="ECO:0000313" key="11">
    <source>
        <dbReference type="EMBL" id="EXU96492.1"/>
    </source>
</evidence>
<evidence type="ECO:0000313" key="12">
    <source>
        <dbReference type="Proteomes" id="UP000030151"/>
    </source>
</evidence>
<dbReference type="InterPro" id="IPR000719">
    <property type="entry name" value="Prot_kinase_dom"/>
</dbReference>
<dbReference type="EMBL" id="JELW01000049">
    <property type="protein sequence ID" value="EXU96492.1"/>
    <property type="molecule type" value="Genomic_DNA"/>
</dbReference>
<accession>A0A0A1UPB0</accession>
<dbReference type="OrthoDB" id="1668230at2759"/>
<organism evidence="11 12">
    <name type="scientific">Metarhizium robertsii</name>
    <dbReference type="NCBI Taxonomy" id="568076"/>
    <lineage>
        <taxon>Eukaryota</taxon>
        <taxon>Fungi</taxon>
        <taxon>Dikarya</taxon>
        <taxon>Ascomycota</taxon>
        <taxon>Pezizomycotina</taxon>
        <taxon>Sordariomycetes</taxon>
        <taxon>Hypocreomycetidae</taxon>
        <taxon>Hypocreales</taxon>
        <taxon>Clavicipitaceae</taxon>
        <taxon>Metarhizium</taxon>
    </lineage>
</organism>
<evidence type="ECO:0000256" key="2">
    <source>
        <dbReference type="ARBA" id="ARBA00011534"/>
    </source>
</evidence>
<proteinExistence type="predicted"/>
<dbReference type="InterPro" id="IPR011009">
    <property type="entry name" value="Kinase-like_dom_sf"/>
</dbReference>
<dbReference type="GO" id="GO:0005634">
    <property type="term" value="C:nucleus"/>
    <property type="evidence" value="ECO:0007669"/>
    <property type="project" value="TreeGrafter"/>
</dbReference>
<dbReference type="PROSITE" id="PS00109">
    <property type="entry name" value="PROTEIN_KINASE_TYR"/>
    <property type="match status" value="1"/>
</dbReference>
<dbReference type="eggNOG" id="KOG0592">
    <property type="taxonomic scope" value="Eukaryota"/>
</dbReference>
<reference evidence="11 12" key="1">
    <citation type="submission" date="2014-02" db="EMBL/GenBank/DDBJ databases">
        <title>The genome sequence of the entomopathogenic fungus Metarhizium robertsii ARSEF 2575.</title>
        <authorList>
            <person name="Giuliano Garisto Donzelli B."/>
            <person name="Roe B.A."/>
            <person name="Macmil S.L."/>
            <person name="Krasnoff S.B."/>
            <person name="Gibson D.M."/>
        </authorList>
    </citation>
    <scope>NUCLEOTIDE SEQUENCE [LARGE SCALE GENOMIC DNA]</scope>
    <source>
        <strain evidence="11 12">ARSEF 2575</strain>
    </source>
</reference>
<keyword evidence="11" id="KW-0418">Kinase</keyword>
<dbReference type="SUPFAM" id="SSF56112">
    <property type="entry name" value="Protein kinase-like (PK-like)"/>
    <property type="match status" value="1"/>
</dbReference>
<comment type="catalytic activity">
    <reaction evidence="9">
        <text>L-seryl-[protein] + ATP = O-phospho-L-seryl-[protein] + ADP + H(+)</text>
        <dbReference type="Rhea" id="RHEA:17989"/>
        <dbReference type="Rhea" id="RHEA-COMP:9863"/>
        <dbReference type="Rhea" id="RHEA-COMP:11604"/>
        <dbReference type="ChEBI" id="CHEBI:15378"/>
        <dbReference type="ChEBI" id="CHEBI:29999"/>
        <dbReference type="ChEBI" id="CHEBI:30616"/>
        <dbReference type="ChEBI" id="CHEBI:83421"/>
        <dbReference type="ChEBI" id="CHEBI:456216"/>
        <dbReference type="EC" id="2.7.11.1"/>
    </reaction>
</comment>
<comment type="subunit">
    <text evidence="2">Component of the EKC/KEOPS complex composed of at least BUD32, CGI121, GON7, KAE1 and PCC1; the whole complex dimerizes.</text>
</comment>
<dbReference type="InterPro" id="IPR008266">
    <property type="entry name" value="Tyr_kinase_AS"/>
</dbReference>
<dbReference type="PANTHER" id="PTHR44167">
    <property type="entry name" value="OVARIAN-SPECIFIC SERINE/THREONINE-PROTEIN KINASE LOK-RELATED"/>
    <property type="match status" value="1"/>
</dbReference>
<dbReference type="Gene3D" id="1.10.510.10">
    <property type="entry name" value="Transferase(Phosphotransferase) domain 1"/>
    <property type="match status" value="1"/>
</dbReference>
<comment type="caution">
    <text evidence="11">The sequence shown here is derived from an EMBL/GenBank/DDBJ whole genome shotgun (WGS) entry which is preliminary data.</text>
</comment>
<dbReference type="PROSITE" id="PS50011">
    <property type="entry name" value="PROTEIN_KINASE_DOM"/>
    <property type="match status" value="1"/>
</dbReference>
<dbReference type="Proteomes" id="UP000030151">
    <property type="component" value="Unassembled WGS sequence"/>
</dbReference>
<dbReference type="GO" id="GO:0004674">
    <property type="term" value="F:protein serine/threonine kinase activity"/>
    <property type="evidence" value="ECO:0007669"/>
    <property type="project" value="UniProtKB-EC"/>
</dbReference>
<name>A0A0A1UPB0_9HYPO</name>
<evidence type="ECO:0000256" key="1">
    <source>
        <dbReference type="ARBA" id="ARBA00003747"/>
    </source>
</evidence>
<dbReference type="AlphaFoldDB" id="A0A0A1UPB0"/>
<feature type="domain" description="Protein kinase" evidence="10">
    <location>
        <begin position="50"/>
        <end position="315"/>
    </location>
</feature>
<evidence type="ECO:0000259" key="10">
    <source>
        <dbReference type="PROSITE" id="PS50011"/>
    </source>
</evidence>
<dbReference type="EC" id="2.7.11.1" evidence="3"/>
<keyword evidence="11" id="KW-0808">Transferase</keyword>
<dbReference type="PANTHER" id="PTHR44167:SF24">
    <property type="entry name" value="SERINE_THREONINE-PROTEIN KINASE CHK2"/>
    <property type="match status" value="1"/>
</dbReference>
<dbReference type="GO" id="GO:0005524">
    <property type="term" value="F:ATP binding"/>
    <property type="evidence" value="ECO:0007669"/>
    <property type="project" value="InterPro"/>
</dbReference>
<comment type="function">
    <text evidence="1">Component of the EKC/KEOPS complex that is required for the formation of a threonylcarbamoyl group on adenosine at position 37 (t(6)A37) in tRNAs that read codons beginning with adenine. The complex is probably involved in the transfer of the threonylcarbamoyl moiety of threonylcarbamoyl-AMP (TC-AMP) to the N6 group of A37. BUD32 has ATPase activity in the context of the EKC/KEOPS complex and likely plays a supporting role to the catalytic subunit KAE1. The EKC/KEOPS complex also promotes both telomere uncapping and telomere elongation. The complex is required for efficient recruitment of transcriptional coactivators.</text>
</comment>
<comment type="catalytic activity">
    <reaction evidence="8">
        <text>L-threonyl-[protein] + ATP = O-phospho-L-threonyl-[protein] + ADP + H(+)</text>
        <dbReference type="Rhea" id="RHEA:46608"/>
        <dbReference type="Rhea" id="RHEA-COMP:11060"/>
        <dbReference type="Rhea" id="RHEA-COMP:11605"/>
        <dbReference type="ChEBI" id="CHEBI:15378"/>
        <dbReference type="ChEBI" id="CHEBI:30013"/>
        <dbReference type="ChEBI" id="CHEBI:30616"/>
        <dbReference type="ChEBI" id="CHEBI:61977"/>
        <dbReference type="ChEBI" id="CHEBI:456216"/>
        <dbReference type="EC" id="2.7.11.1"/>
    </reaction>
</comment>
<evidence type="ECO:0000256" key="6">
    <source>
        <dbReference type="ARBA" id="ARBA00030980"/>
    </source>
</evidence>
<gene>
    <name evidence="11" type="ORF">X797_010453</name>
</gene>
<sequence>MVRSLFSKQPSFWKAWRQLLSSIYLKISSLTLYVLRLNVSHPNANSPELVTLPAASFPGSTALFFRLRPGIILKAPVKVGEDEILRKRDNVDHYFSIEKQILGRLGKHPRIVRLLGSRTEFPTGLLFAEASHGNLQSFLHQYGNEIAPSLRHKWFIQAIECILFIHSKGVIHCDLRPENFLVHGALPLSLDLCLCDFGGSTCEDLQLSGGKLPNSGFFNPNDAWEATYAVDIFALGSVLYTIITGRWPFRATTGEFTSVEEMEEYDAYVDGRFADGIFPEVEGVFGGEIIRGCWTGQFSRAADIMASVSQLQIKY</sequence>
<evidence type="ECO:0000256" key="7">
    <source>
        <dbReference type="ARBA" id="ARBA00033194"/>
    </source>
</evidence>
<evidence type="ECO:0000256" key="5">
    <source>
        <dbReference type="ARBA" id="ARBA00019973"/>
    </source>
</evidence>
<evidence type="ECO:0000256" key="4">
    <source>
        <dbReference type="ARBA" id="ARBA00013948"/>
    </source>
</evidence>